<accession>A0A1H3XDY9</accession>
<dbReference type="AlphaFoldDB" id="A0A1H3XDY9"/>
<protein>
    <submittedName>
        <fullName evidence="1">Uncharacterized protein</fullName>
    </submittedName>
</protein>
<dbReference type="RefSeq" id="WP_089758126.1">
    <property type="nucleotide sequence ID" value="NZ_BKAT01000012.1"/>
</dbReference>
<dbReference type="STRING" id="408074.SAMN05660909_00409"/>
<dbReference type="EMBL" id="FNRL01000001">
    <property type="protein sequence ID" value="SDZ97606.1"/>
    <property type="molecule type" value="Genomic_DNA"/>
</dbReference>
<name>A0A1H3XDY9_9BACT</name>
<dbReference type="Proteomes" id="UP000199656">
    <property type="component" value="Unassembled WGS sequence"/>
</dbReference>
<keyword evidence="2" id="KW-1185">Reference proteome</keyword>
<gene>
    <name evidence="1" type="ORF">SAMN05660909_00409</name>
</gene>
<dbReference type="OrthoDB" id="668105at2"/>
<proteinExistence type="predicted"/>
<sequence length="218" mass="25660">MFQNSITSRQKKFCEGFLFFPIRQLKKYGGFIYKQYSKQARIRPLLDMKIPSLDFHMSYATVLHSCIEDQAMPQAAKILSRMEGFYSLIQQNPNDVSDLIVHYYQELTVCNNVVLRNLKDELAPLLKQQKEDADYITQQYDHIMKVHRLLKECVAQTRNMVNILDDYLSQVPNAIGNEQLGALLEEVKHLYSTQQRVCLLLRNWEEAKMLHTLQTYYN</sequence>
<evidence type="ECO:0000313" key="1">
    <source>
        <dbReference type="EMBL" id="SDZ97606.1"/>
    </source>
</evidence>
<organism evidence="1 2">
    <name type="scientific">Chitinophaga terrae</name>
    <name type="common">ex Kim and Jung 2007</name>
    <dbReference type="NCBI Taxonomy" id="408074"/>
    <lineage>
        <taxon>Bacteria</taxon>
        <taxon>Pseudomonadati</taxon>
        <taxon>Bacteroidota</taxon>
        <taxon>Chitinophagia</taxon>
        <taxon>Chitinophagales</taxon>
        <taxon>Chitinophagaceae</taxon>
        <taxon>Chitinophaga</taxon>
    </lineage>
</organism>
<evidence type="ECO:0000313" key="2">
    <source>
        <dbReference type="Proteomes" id="UP000199656"/>
    </source>
</evidence>
<reference evidence="2" key="1">
    <citation type="submission" date="2016-10" db="EMBL/GenBank/DDBJ databases">
        <authorList>
            <person name="Varghese N."/>
            <person name="Submissions S."/>
        </authorList>
    </citation>
    <scope>NUCLEOTIDE SEQUENCE [LARGE SCALE GENOMIC DNA]</scope>
    <source>
        <strain evidence="2">DSM 23920</strain>
    </source>
</reference>